<organism evidence="2 3">
    <name type="scientific">Acanthosepion pharaonis</name>
    <name type="common">Pharaoh cuttlefish</name>
    <name type="synonym">Sepia pharaonis</name>
    <dbReference type="NCBI Taxonomy" id="158019"/>
    <lineage>
        <taxon>Eukaryota</taxon>
        <taxon>Metazoa</taxon>
        <taxon>Spiralia</taxon>
        <taxon>Lophotrochozoa</taxon>
        <taxon>Mollusca</taxon>
        <taxon>Cephalopoda</taxon>
        <taxon>Coleoidea</taxon>
        <taxon>Decapodiformes</taxon>
        <taxon>Sepiida</taxon>
        <taxon>Sepiina</taxon>
        <taxon>Sepiidae</taxon>
        <taxon>Acanthosepion</taxon>
    </lineage>
</organism>
<name>A0A812ESE6_ACAPH</name>
<dbReference type="EMBL" id="CAHIKZ030005558">
    <property type="protein sequence ID" value="CAE1329691.1"/>
    <property type="molecule type" value="Genomic_DNA"/>
</dbReference>
<dbReference type="AlphaFoldDB" id="A0A812ESE6"/>
<evidence type="ECO:0000313" key="3">
    <source>
        <dbReference type="Proteomes" id="UP000597762"/>
    </source>
</evidence>
<sequence length="193" mass="21773">MTILPFTEDGQARFLSLFLLHPTPLLNFFNLSISLFCLSSHFLYTLYNPCLNINLSPPTLSLSLYFSLYIPIFLSVSPPPSYNFNLSLLFSTIPHTPLCIFFLFYNPVTSLLFLLPPTTSAFKNYCLSSPTFSYACGLFSRYANLTVSLCLSPLSSLHTTTFSPVYIHASLSVTPFFRHLCISLPYIPIFRAC</sequence>
<feature type="transmembrane region" description="Helical" evidence="1">
    <location>
        <begin position="25"/>
        <end position="47"/>
    </location>
</feature>
<keyword evidence="1" id="KW-1133">Transmembrane helix</keyword>
<feature type="transmembrane region" description="Helical" evidence="1">
    <location>
        <begin position="88"/>
        <end position="115"/>
    </location>
</feature>
<keyword evidence="3" id="KW-1185">Reference proteome</keyword>
<evidence type="ECO:0000256" key="1">
    <source>
        <dbReference type="SAM" id="Phobius"/>
    </source>
</evidence>
<comment type="caution">
    <text evidence="2">The sequence shown here is derived from an EMBL/GenBank/DDBJ whole genome shotgun (WGS) entry which is preliminary data.</text>
</comment>
<dbReference type="Proteomes" id="UP000597762">
    <property type="component" value="Unassembled WGS sequence"/>
</dbReference>
<protein>
    <submittedName>
        <fullName evidence="2">Uncharacterized protein</fullName>
    </submittedName>
</protein>
<gene>
    <name evidence="2" type="ORF">SPHA_79138</name>
</gene>
<reference evidence="2" key="1">
    <citation type="submission" date="2021-01" db="EMBL/GenBank/DDBJ databases">
        <authorList>
            <person name="Li R."/>
            <person name="Bekaert M."/>
        </authorList>
    </citation>
    <scope>NUCLEOTIDE SEQUENCE</scope>
    <source>
        <strain evidence="2">Farmed</strain>
    </source>
</reference>
<keyword evidence="1" id="KW-0812">Transmembrane</keyword>
<keyword evidence="1" id="KW-0472">Membrane</keyword>
<accession>A0A812ESE6</accession>
<feature type="transmembrane region" description="Helical" evidence="1">
    <location>
        <begin position="59"/>
        <end position="76"/>
    </location>
</feature>
<evidence type="ECO:0000313" key="2">
    <source>
        <dbReference type="EMBL" id="CAE1329691.1"/>
    </source>
</evidence>
<proteinExistence type="predicted"/>